<dbReference type="EMBL" id="BDSP01000095">
    <property type="protein sequence ID" value="GAX15710.1"/>
    <property type="molecule type" value="Genomic_DNA"/>
</dbReference>
<evidence type="ECO:0000313" key="2">
    <source>
        <dbReference type="EMBL" id="GAX15710.1"/>
    </source>
</evidence>
<keyword evidence="3" id="KW-1185">Reference proteome</keyword>
<comment type="caution">
    <text evidence="2">The sequence shown here is derived from an EMBL/GenBank/DDBJ whole genome shotgun (WGS) entry which is preliminary data.</text>
</comment>
<evidence type="ECO:0000256" key="1">
    <source>
        <dbReference type="SAM" id="SignalP"/>
    </source>
</evidence>
<dbReference type="InParanoid" id="A0A1Z5JNW4"/>
<reference evidence="2 3" key="1">
    <citation type="journal article" date="2015" name="Plant Cell">
        <title>Oil accumulation by the oleaginous diatom Fistulifera solaris as revealed by the genome and transcriptome.</title>
        <authorList>
            <person name="Tanaka T."/>
            <person name="Maeda Y."/>
            <person name="Veluchamy A."/>
            <person name="Tanaka M."/>
            <person name="Abida H."/>
            <person name="Marechal E."/>
            <person name="Bowler C."/>
            <person name="Muto M."/>
            <person name="Sunaga Y."/>
            <person name="Tanaka M."/>
            <person name="Yoshino T."/>
            <person name="Taniguchi T."/>
            <person name="Fukuda Y."/>
            <person name="Nemoto M."/>
            <person name="Matsumoto M."/>
            <person name="Wong P.S."/>
            <person name="Aburatani S."/>
            <person name="Fujibuchi W."/>
        </authorList>
    </citation>
    <scope>NUCLEOTIDE SEQUENCE [LARGE SCALE GENOMIC DNA]</scope>
    <source>
        <strain evidence="2 3">JPCC DA0580</strain>
    </source>
</reference>
<dbReference type="AlphaFoldDB" id="A0A1Z5JNW4"/>
<feature type="signal peptide" evidence="1">
    <location>
        <begin position="1"/>
        <end position="18"/>
    </location>
</feature>
<gene>
    <name evidence="2" type="ORF">FisN_3Hh184</name>
</gene>
<name>A0A1Z5JNW4_FISSO</name>
<organism evidence="2 3">
    <name type="scientific">Fistulifera solaris</name>
    <name type="common">Oleaginous diatom</name>
    <dbReference type="NCBI Taxonomy" id="1519565"/>
    <lineage>
        <taxon>Eukaryota</taxon>
        <taxon>Sar</taxon>
        <taxon>Stramenopiles</taxon>
        <taxon>Ochrophyta</taxon>
        <taxon>Bacillariophyta</taxon>
        <taxon>Bacillariophyceae</taxon>
        <taxon>Bacillariophycidae</taxon>
        <taxon>Naviculales</taxon>
        <taxon>Naviculaceae</taxon>
        <taxon>Fistulifera</taxon>
    </lineage>
</organism>
<protein>
    <recommendedName>
        <fullName evidence="4">RxLR effector protein</fullName>
    </recommendedName>
</protein>
<proteinExistence type="predicted"/>
<feature type="chain" id="PRO_5012080166" description="RxLR effector protein" evidence="1">
    <location>
        <begin position="19"/>
        <end position="79"/>
    </location>
</feature>
<evidence type="ECO:0008006" key="4">
    <source>
        <dbReference type="Google" id="ProtNLM"/>
    </source>
</evidence>
<keyword evidence="1" id="KW-0732">Signal</keyword>
<sequence length="79" mass="8649">MKSTSIAIFAAVCATAQAFSAPPAFVRTALTKQLFSEPNNEEEEGGLDLDLGEMFEMFEAADKEEKFDDAIKKVKKGDK</sequence>
<accession>A0A1Z5JNW4</accession>
<evidence type="ECO:0000313" key="3">
    <source>
        <dbReference type="Proteomes" id="UP000198406"/>
    </source>
</evidence>
<dbReference type="Proteomes" id="UP000198406">
    <property type="component" value="Unassembled WGS sequence"/>
</dbReference>